<dbReference type="OrthoDB" id="10253254at2759"/>
<dbReference type="GO" id="GO:0045943">
    <property type="term" value="P:positive regulation of transcription by RNA polymerase I"/>
    <property type="evidence" value="ECO:0007669"/>
    <property type="project" value="TreeGrafter"/>
</dbReference>
<accession>D8MB05</accession>
<dbReference type="InParanoid" id="D8MB05"/>
<keyword evidence="6" id="KW-1185">Reference proteome</keyword>
<evidence type="ECO:0000256" key="4">
    <source>
        <dbReference type="ARBA" id="ARBA00047984"/>
    </source>
</evidence>
<proteinExistence type="predicted"/>
<dbReference type="GO" id="GO:0016787">
    <property type="term" value="F:hydrolase activity"/>
    <property type="evidence" value="ECO:0007669"/>
    <property type="project" value="UniProtKB-KW"/>
</dbReference>
<reference evidence="5" key="1">
    <citation type="submission" date="2010-02" db="EMBL/GenBank/DDBJ databases">
        <title>Sequencing and annotation of the Blastocystis hominis genome.</title>
        <authorList>
            <person name="Wincker P."/>
        </authorList>
    </citation>
    <scope>NUCLEOTIDE SEQUENCE</scope>
    <source>
        <strain evidence="5">Singapore isolate B</strain>
    </source>
</reference>
<comment type="catalytic activity">
    <reaction evidence="4">
        <text>ATP + H2O = ADP + phosphate + H(+)</text>
        <dbReference type="Rhea" id="RHEA:13065"/>
        <dbReference type="ChEBI" id="CHEBI:15377"/>
        <dbReference type="ChEBI" id="CHEBI:15378"/>
        <dbReference type="ChEBI" id="CHEBI:30616"/>
        <dbReference type="ChEBI" id="CHEBI:43474"/>
        <dbReference type="ChEBI" id="CHEBI:456216"/>
        <dbReference type="EC" id="3.6.4.13"/>
    </reaction>
</comment>
<gene>
    <name evidence="5" type="ORF">GSBLH_T00004862001</name>
</gene>
<organism evidence="5">
    <name type="scientific">Blastocystis hominis</name>
    <dbReference type="NCBI Taxonomy" id="12968"/>
    <lineage>
        <taxon>Eukaryota</taxon>
        <taxon>Sar</taxon>
        <taxon>Stramenopiles</taxon>
        <taxon>Bigyra</taxon>
        <taxon>Opalozoa</taxon>
        <taxon>Opalinata</taxon>
        <taxon>Blastocystidae</taxon>
        <taxon>Blastocystis</taxon>
    </lineage>
</organism>
<dbReference type="RefSeq" id="XP_012899292.1">
    <property type="nucleotide sequence ID" value="XM_013043838.1"/>
</dbReference>
<evidence type="ECO:0000256" key="2">
    <source>
        <dbReference type="ARBA" id="ARBA00022801"/>
    </source>
</evidence>
<dbReference type="PANTHER" id="PTHR18934">
    <property type="entry name" value="ATP-DEPENDENT RNA HELICASE"/>
    <property type="match status" value="1"/>
</dbReference>
<evidence type="ECO:0000313" key="6">
    <source>
        <dbReference type="Proteomes" id="UP000008312"/>
    </source>
</evidence>
<name>D8MB05_BLAHO</name>
<protein>
    <recommendedName>
        <fullName evidence="1">RNA helicase</fullName>
        <ecNumber evidence="1">3.6.4.13</ecNumber>
    </recommendedName>
</protein>
<dbReference type="GO" id="GO:0003725">
    <property type="term" value="F:double-stranded RNA binding"/>
    <property type="evidence" value="ECO:0007669"/>
    <property type="project" value="TreeGrafter"/>
</dbReference>
<evidence type="ECO:0000256" key="1">
    <source>
        <dbReference type="ARBA" id="ARBA00012552"/>
    </source>
</evidence>
<dbReference type="PANTHER" id="PTHR18934:SF118">
    <property type="entry name" value="ATP-DEPENDENT RNA HELICASE DHX33"/>
    <property type="match status" value="1"/>
</dbReference>
<dbReference type="GO" id="GO:0005730">
    <property type="term" value="C:nucleolus"/>
    <property type="evidence" value="ECO:0007669"/>
    <property type="project" value="TreeGrafter"/>
</dbReference>
<dbReference type="InterPro" id="IPR027417">
    <property type="entry name" value="P-loop_NTPase"/>
</dbReference>
<dbReference type="Gene3D" id="3.40.50.300">
    <property type="entry name" value="P-loop containing nucleotide triphosphate hydrolases"/>
    <property type="match status" value="1"/>
</dbReference>
<dbReference type="GO" id="GO:0003724">
    <property type="term" value="F:RNA helicase activity"/>
    <property type="evidence" value="ECO:0007669"/>
    <property type="project" value="UniProtKB-EC"/>
</dbReference>
<dbReference type="EC" id="3.6.4.13" evidence="1"/>
<evidence type="ECO:0000256" key="3">
    <source>
        <dbReference type="ARBA" id="ARBA00022806"/>
    </source>
</evidence>
<evidence type="ECO:0000313" key="5">
    <source>
        <dbReference type="EMBL" id="CBK25244.2"/>
    </source>
</evidence>
<dbReference type="AlphaFoldDB" id="D8MB05"/>
<keyword evidence="3" id="KW-0547">Nucleotide-binding</keyword>
<dbReference type="SUPFAM" id="SSF52540">
    <property type="entry name" value="P-loop containing nucleoside triphosphate hydrolases"/>
    <property type="match status" value="1"/>
</dbReference>
<keyword evidence="2" id="KW-0378">Hydrolase</keyword>
<keyword evidence="3" id="KW-0067">ATP-binding</keyword>
<dbReference type="GeneID" id="24921862"/>
<dbReference type="Proteomes" id="UP000008312">
    <property type="component" value="Unassembled WGS sequence"/>
</dbReference>
<dbReference type="EMBL" id="FN668690">
    <property type="protein sequence ID" value="CBK25244.2"/>
    <property type="molecule type" value="Genomic_DNA"/>
</dbReference>
<keyword evidence="3" id="KW-0347">Helicase</keyword>
<sequence length="113" mass="12504">MKKAKEVIFDNYTRNTSMPSKRVNRKNLEAERKSLPVFAYRKDIIESVKNNPTTIIVGETGSGKTTQIAQYLLESGYFNDGVIGITQPRRVAAITVAKRVAEERGTELGDGVG</sequence>